<dbReference type="PANTHER" id="PTHR33747:SF1">
    <property type="entry name" value="ADENYLATE CYCLASE-ASSOCIATED CAP C-TERMINAL DOMAIN-CONTAINING PROTEIN"/>
    <property type="match status" value="1"/>
</dbReference>
<dbReference type="SUPFAM" id="SSF48371">
    <property type="entry name" value="ARM repeat"/>
    <property type="match status" value="1"/>
</dbReference>
<dbReference type="PANTHER" id="PTHR33747">
    <property type="entry name" value="UPF0225 PROTEIN SCO1677"/>
    <property type="match status" value="1"/>
</dbReference>
<evidence type="ECO:0000313" key="1">
    <source>
        <dbReference type="EMBL" id="ADE14413.1"/>
    </source>
</evidence>
<dbReference type="EMBL" id="CP001798">
    <property type="protein sequence ID" value="ADE14413.1"/>
    <property type="molecule type" value="Genomic_DNA"/>
</dbReference>
<organism evidence="1 2">
    <name type="scientific">Nitrosococcus halophilus (strain Nc4)</name>
    <dbReference type="NCBI Taxonomy" id="472759"/>
    <lineage>
        <taxon>Bacteria</taxon>
        <taxon>Pseudomonadati</taxon>
        <taxon>Pseudomonadota</taxon>
        <taxon>Gammaproteobacteria</taxon>
        <taxon>Chromatiales</taxon>
        <taxon>Chromatiaceae</taxon>
        <taxon>Nitrosococcus</taxon>
    </lineage>
</organism>
<dbReference type="eggNOG" id="COG3012">
    <property type="taxonomic scope" value="Bacteria"/>
</dbReference>
<dbReference type="KEGG" id="nhl:Nhal_1252"/>
<dbReference type="Proteomes" id="UP000001844">
    <property type="component" value="Chromosome"/>
</dbReference>
<dbReference type="InterPro" id="IPR004027">
    <property type="entry name" value="SEC_C_motif"/>
</dbReference>
<dbReference type="Gene3D" id="1.25.10.10">
    <property type="entry name" value="Leucine-rich Repeat Variant"/>
    <property type="match status" value="1"/>
</dbReference>
<dbReference type="SUPFAM" id="SSF103642">
    <property type="entry name" value="Sec-C motif"/>
    <property type="match status" value="1"/>
</dbReference>
<dbReference type="InterPro" id="IPR011989">
    <property type="entry name" value="ARM-like"/>
</dbReference>
<sequence length="313" mass="35851">MEREIRLPNYSPERLQAMSNQELLGLLTALEDRVPREVVDENVARGEAMLPLLENYLADEANWSNTASSGQWWGLLHCVFILGAMETPRAAKPLLEALSRMGENENDPAWEWFSGYWPALFRGKFAAVLPELEHLMQDRTKTWFTRIHALYCITAAAQEQGTKALEQNLDRVAALAADRSDDNIFRASAASLLLSFPRARHQDLLEELIRTQVVDPDFPEFNLNDIKEALAEGDQPEWEQFNNPLSFYDAEEIRKRQERWEEEALEENEDWNVPLSESRTSSTIYMRTTPKVGRNDPCPCGSGKKYKKCCLGK</sequence>
<name>D5C087_NITHN</name>
<gene>
    <name evidence="1" type="ordered locus">Nhal_1252</name>
</gene>
<protein>
    <submittedName>
        <fullName evidence="1">SEC-C motif domain protein</fullName>
    </submittedName>
</protein>
<keyword evidence="2" id="KW-1185">Reference proteome</keyword>
<dbReference type="InterPro" id="IPR016024">
    <property type="entry name" value="ARM-type_fold"/>
</dbReference>
<dbReference type="Gene3D" id="3.10.450.50">
    <property type="match status" value="1"/>
</dbReference>
<accession>D5C087</accession>
<dbReference type="Pfam" id="PF02810">
    <property type="entry name" value="SEC-C"/>
    <property type="match status" value="1"/>
</dbReference>
<reference evidence="2" key="1">
    <citation type="submission" date="2010-04" db="EMBL/GenBank/DDBJ databases">
        <title>Complete genome sequence of Nitrosococcus halophilus Nc4, a salt-adapted, aerobic obligate ammonia-oxidizing sulfur purple bacterium.</title>
        <authorList>
            <consortium name="US DOE Joint Genome Institute"/>
            <person name="Campbell M.A."/>
            <person name="Malfatti S.A."/>
            <person name="Chain P.S.G."/>
            <person name="Heidelberg J.F."/>
            <person name="Ward B.B."/>
            <person name="Klotz M.G."/>
        </authorList>
    </citation>
    <scope>NUCLEOTIDE SEQUENCE [LARGE SCALE GENOMIC DNA]</scope>
    <source>
        <strain evidence="2">Nc4</strain>
    </source>
</reference>
<dbReference type="HOGENOM" id="CLU_079865_0_0_6"/>
<dbReference type="STRING" id="472759.Nhal_1252"/>
<proteinExistence type="predicted"/>
<evidence type="ECO:0000313" key="2">
    <source>
        <dbReference type="Proteomes" id="UP000001844"/>
    </source>
</evidence>
<dbReference type="AlphaFoldDB" id="D5C087"/>